<dbReference type="GO" id="GO:0016787">
    <property type="term" value="F:hydrolase activity"/>
    <property type="evidence" value="ECO:0007669"/>
    <property type="project" value="UniProtKB-KW"/>
</dbReference>
<dbReference type="EMBL" id="JBHSOF010000045">
    <property type="protein sequence ID" value="MFC5666776.1"/>
    <property type="molecule type" value="Genomic_DNA"/>
</dbReference>
<proteinExistence type="predicted"/>
<dbReference type="RefSeq" id="WP_380228469.1">
    <property type="nucleotide sequence ID" value="NZ_JBHSOF010000045.1"/>
</dbReference>
<protein>
    <submittedName>
        <fullName evidence="1">Trypsin-like serine peptidase</fullName>
        <ecNumber evidence="1">3.4.21.-</ecNumber>
    </submittedName>
</protein>
<dbReference type="PANTHER" id="PTHR14389:SF3">
    <property type="entry name" value="PROTEIN FAM111A-LIKE"/>
    <property type="match status" value="1"/>
</dbReference>
<dbReference type="InterPro" id="IPR009003">
    <property type="entry name" value="Peptidase_S1_PA"/>
</dbReference>
<dbReference type="Pfam" id="PF13365">
    <property type="entry name" value="Trypsin_2"/>
    <property type="match status" value="1"/>
</dbReference>
<evidence type="ECO:0000313" key="1">
    <source>
        <dbReference type="EMBL" id="MFC5666776.1"/>
    </source>
</evidence>
<organism evidence="1 2">
    <name type="scientific">Kitasatospora misakiensis</name>
    <dbReference type="NCBI Taxonomy" id="67330"/>
    <lineage>
        <taxon>Bacteria</taxon>
        <taxon>Bacillati</taxon>
        <taxon>Actinomycetota</taxon>
        <taxon>Actinomycetes</taxon>
        <taxon>Kitasatosporales</taxon>
        <taxon>Streptomycetaceae</taxon>
        <taxon>Kitasatospora</taxon>
    </lineage>
</organism>
<keyword evidence="2" id="KW-1185">Reference proteome</keyword>
<dbReference type="Gene3D" id="2.40.10.10">
    <property type="entry name" value="Trypsin-like serine proteases"/>
    <property type="match status" value="2"/>
</dbReference>
<evidence type="ECO:0000313" key="2">
    <source>
        <dbReference type="Proteomes" id="UP001595975"/>
    </source>
</evidence>
<keyword evidence="1" id="KW-0378">Hydrolase</keyword>
<dbReference type="PANTHER" id="PTHR14389">
    <property type="entry name" value="SI:CH1073-475A24.1"/>
    <property type="match status" value="1"/>
</dbReference>
<dbReference type="EC" id="3.4.21.-" evidence="1"/>
<dbReference type="SUPFAM" id="SSF50494">
    <property type="entry name" value="Trypsin-like serine proteases"/>
    <property type="match status" value="1"/>
</dbReference>
<name>A0ABW0XCD2_9ACTN</name>
<dbReference type="Proteomes" id="UP001595975">
    <property type="component" value="Unassembled WGS sequence"/>
</dbReference>
<accession>A0ABW0XCD2</accession>
<sequence length="347" mass="38243">MPEFLDTLPLDFSNPAVRELRDYLSGVYVRLGPVVKLAQDAGVGLGAVFLEQPMYLVWHELMDKARSQDRLYALLDQVVSGPDTAVALRVEELMRDRPVVEAPAPPPEPGVWKHFASPDGQERQIFPGYSLLDVAFLRRGLELAPAVARLLVTVPNGDQYYGTSFRIGGDLLLTNHHVLYDHDHGDARAEKVEAWFGYEKNFAGTHLAHTVVECDVTSVVGAKGEDWAVIRVASAIPDGTPEIALGGAEPVTVGDRVYIIQHPHGGAKMVGLHHNLVRHVDDRVVQYWTDTENGSSGSPVFDERWQVVALHSRWVEDRNGDAREYRNQGVRIALVAEGLHAAGVCEA</sequence>
<dbReference type="InterPro" id="IPR043504">
    <property type="entry name" value="Peptidase_S1_PA_chymotrypsin"/>
</dbReference>
<reference evidence="2" key="1">
    <citation type="journal article" date="2019" name="Int. J. Syst. Evol. Microbiol.">
        <title>The Global Catalogue of Microorganisms (GCM) 10K type strain sequencing project: providing services to taxonomists for standard genome sequencing and annotation.</title>
        <authorList>
            <consortium name="The Broad Institute Genomics Platform"/>
            <consortium name="The Broad Institute Genome Sequencing Center for Infectious Disease"/>
            <person name="Wu L."/>
            <person name="Ma J."/>
        </authorList>
    </citation>
    <scope>NUCLEOTIDE SEQUENCE [LARGE SCALE GENOMIC DNA]</scope>
    <source>
        <strain evidence="2">CGMCC 4.1437</strain>
    </source>
</reference>
<comment type="caution">
    <text evidence="1">The sequence shown here is derived from an EMBL/GenBank/DDBJ whole genome shotgun (WGS) entry which is preliminary data.</text>
</comment>
<gene>
    <name evidence="1" type="ORF">ACFP3U_27895</name>
</gene>